<feature type="domain" description="Tetrahydrofolate dehydrogenase/cyclohydrolase NAD(P)-binding" evidence="14">
    <location>
        <begin position="138"/>
        <end position="280"/>
    </location>
</feature>
<keyword evidence="8 12" id="KW-0560">Oxidoreductase</keyword>
<evidence type="ECO:0000313" key="16">
    <source>
        <dbReference type="Proteomes" id="UP001179858"/>
    </source>
</evidence>
<dbReference type="PANTHER" id="PTHR48099">
    <property type="entry name" value="C-1-TETRAHYDROFOLATE SYNTHASE, CYTOPLASMIC-RELATED"/>
    <property type="match status" value="1"/>
</dbReference>
<accession>A0AAF0GPZ4</accession>
<proteinExistence type="inferred from homology"/>
<keyword evidence="3 12" id="KW-0554">One-carbon metabolism</keyword>
<dbReference type="Pfam" id="PF00763">
    <property type="entry name" value="THF_DHG_CYH"/>
    <property type="match status" value="1"/>
</dbReference>
<dbReference type="AlphaFoldDB" id="A0AAF0GPZ4"/>
<name>A0AAF0GPZ4_LATSK</name>
<dbReference type="FunFam" id="3.40.50.720:FF:000094">
    <property type="entry name" value="Bifunctional protein FolD"/>
    <property type="match status" value="1"/>
</dbReference>
<keyword evidence="11 12" id="KW-0511">Multifunctional enzyme</keyword>
<dbReference type="GO" id="GO:0004477">
    <property type="term" value="F:methenyltetrahydrofolate cyclohydrolase activity"/>
    <property type="evidence" value="ECO:0007669"/>
    <property type="project" value="UniProtKB-UniRule"/>
</dbReference>
<evidence type="ECO:0000259" key="14">
    <source>
        <dbReference type="Pfam" id="PF02882"/>
    </source>
</evidence>
<comment type="pathway">
    <text evidence="1 12">One-carbon metabolism; tetrahydrofolate interconversion.</text>
</comment>
<dbReference type="GO" id="GO:0004488">
    <property type="term" value="F:methylenetetrahydrofolate dehydrogenase (NADP+) activity"/>
    <property type="evidence" value="ECO:0007669"/>
    <property type="project" value="UniProtKB-UniRule"/>
</dbReference>
<dbReference type="GO" id="GO:0009086">
    <property type="term" value="P:methionine biosynthetic process"/>
    <property type="evidence" value="ECO:0007669"/>
    <property type="project" value="UniProtKB-KW"/>
</dbReference>
<dbReference type="Proteomes" id="UP001179858">
    <property type="component" value="Chromosome"/>
</dbReference>
<evidence type="ECO:0000256" key="3">
    <source>
        <dbReference type="ARBA" id="ARBA00022563"/>
    </source>
</evidence>
<dbReference type="GO" id="GO:0006164">
    <property type="term" value="P:purine nucleotide biosynthetic process"/>
    <property type="evidence" value="ECO:0007669"/>
    <property type="project" value="UniProtKB-KW"/>
</dbReference>
<dbReference type="InterPro" id="IPR020867">
    <property type="entry name" value="THF_DH/CycHdrlase_CS"/>
</dbReference>
<dbReference type="Gene3D" id="3.40.50.10860">
    <property type="entry name" value="Leucine Dehydrogenase, chain A, domain 1"/>
    <property type="match status" value="1"/>
</dbReference>
<evidence type="ECO:0000256" key="7">
    <source>
        <dbReference type="ARBA" id="ARBA00022857"/>
    </source>
</evidence>
<evidence type="ECO:0000256" key="8">
    <source>
        <dbReference type="ARBA" id="ARBA00023002"/>
    </source>
</evidence>
<comment type="similarity">
    <text evidence="12">Belongs to the tetrahydrofolate dehydrogenase/cyclohydrolase family.</text>
</comment>
<feature type="binding site" evidence="12">
    <location>
        <begin position="164"/>
        <end position="166"/>
    </location>
    <ligand>
        <name>NADP(+)</name>
        <dbReference type="ChEBI" id="CHEBI:58349"/>
    </ligand>
</feature>
<evidence type="ECO:0000256" key="1">
    <source>
        <dbReference type="ARBA" id="ARBA00004777"/>
    </source>
</evidence>
<reference evidence="15" key="1">
    <citation type="submission" date="2023-04" db="EMBL/GenBank/DDBJ databases">
        <title>Novel strain of Lactilactobacillus sakei and use thereof.</title>
        <authorList>
            <person name="Kim S.Y."/>
        </authorList>
    </citation>
    <scope>NUCLEOTIDE SEQUENCE</scope>
    <source>
        <strain evidence="15">HUP1</strain>
    </source>
</reference>
<dbReference type="FunFam" id="3.40.50.10860:FF:000005">
    <property type="entry name" value="C-1-tetrahydrofolate synthase, cytoplasmic, putative"/>
    <property type="match status" value="1"/>
</dbReference>
<keyword evidence="4 12" id="KW-0028">Amino-acid biosynthesis</keyword>
<dbReference type="InterPro" id="IPR036291">
    <property type="entry name" value="NAD(P)-bd_dom_sf"/>
</dbReference>
<evidence type="ECO:0000256" key="4">
    <source>
        <dbReference type="ARBA" id="ARBA00022605"/>
    </source>
</evidence>
<dbReference type="InterPro" id="IPR020631">
    <property type="entry name" value="THF_DH/CycHdrlase_NAD-bd_dom"/>
</dbReference>
<dbReference type="PRINTS" id="PR00085">
    <property type="entry name" value="THFDHDRGNASE"/>
</dbReference>
<dbReference type="GO" id="GO:0000105">
    <property type="term" value="P:L-histidine biosynthetic process"/>
    <property type="evidence" value="ECO:0007669"/>
    <property type="project" value="UniProtKB-KW"/>
</dbReference>
<dbReference type="Gene3D" id="3.40.50.720">
    <property type="entry name" value="NAD(P)-binding Rossmann-like Domain"/>
    <property type="match status" value="1"/>
</dbReference>
<dbReference type="SUPFAM" id="SSF53223">
    <property type="entry name" value="Aminoacid dehydrogenase-like, N-terminal domain"/>
    <property type="match status" value="1"/>
</dbReference>
<comment type="function">
    <text evidence="12">Catalyzes the oxidation of 5,10-methylenetetrahydrofolate to 5,10-methenyltetrahydrofolate and then the hydrolysis of 5,10-methenyltetrahydrofolate to 10-formyltetrahydrofolate.</text>
</comment>
<comment type="catalytic activity">
    <reaction evidence="12">
        <text>(6R)-5,10-methylene-5,6,7,8-tetrahydrofolate + NADP(+) = (6R)-5,10-methenyltetrahydrofolate + NADPH</text>
        <dbReference type="Rhea" id="RHEA:22812"/>
        <dbReference type="ChEBI" id="CHEBI:15636"/>
        <dbReference type="ChEBI" id="CHEBI:57455"/>
        <dbReference type="ChEBI" id="CHEBI:57783"/>
        <dbReference type="ChEBI" id="CHEBI:58349"/>
        <dbReference type="EC" id="1.5.1.5"/>
    </reaction>
</comment>
<evidence type="ECO:0000256" key="5">
    <source>
        <dbReference type="ARBA" id="ARBA00022755"/>
    </source>
</evidence>
<dbReference type="PANTHER" id="PTHR48099:SF5">
    <property type="entry name" value="C-1-TETRAHYDROFOLATE SYNTHASE, CYTOPLASMIC"/>
    <property type="match status" value="1"/>
</dbReference>
<dbReference type="InterPro" id="IPR000672">
    <property type="entry name" value="THF_DH/CycHdrlase"/>
</dbReference>
<dbReference type="GO" id="GO:0005829">
    <property type="term" value="C:cytosol"/>
    <property type="evidence" value="ECO:0007669"/>
    <property type="project" value="TreeGrafter"/>
</dbReference>
<evidence type="ECO:0000256" key="6">
    <source>
        <dbReference type="ARBA" id="ARBA00022801"/>
    </source>
</evidence>
<keyword evidence="5 12" id="KW-0658">Purine biosynthesis</keyword>
<dbReference type="Pfam" id="PF02882">
    <property type="entry name" value="THF_DHG_CYH_C"/>
    <property type="match status" value="1"/>
</dbReference>
<dbReference type="HAMAP" id="MF_01576">
    <property type="entry name" value="THF_DHG_CYH"/>
    <property type="match status" value="1"/>
</dbReference>
<keyword evidence="9 12" id="KW-0368">Histidine biosynthesis</keyword>
<dbReference type="InterPro" id="IPR046346">
    <property type="entry name" value="Aminoacid_DH-like_N_sf"/>
</dbReference>
<dbReference type="CDD" id="cd01080">
    <property type="entry name" value="NAD_bind_m-THF_DH_Cyclohyd"/>
    <property type="match status" value="1"/>
</dbReference>
<dbReference type="InterPro" id="IPR020630">
    <property type="entry name" value="THF_DH/CycHdrlase_cat_dom"/>
</dbReference>
<evidence type="ECO:0000256" key="2">
    <source>
        <dbReference type="ARBA" id="ARBA00011738"/>
    </source>
</evidence>
<evidence type="ECO:0000259" key="13">
    <source>
        <dbReference type="Pfam" id="PF00763"/>
    </source>
</evidence>
<dbReference type="EMBL" id="CP122959">
    <property type="protein sequence ID" value="WGI20152.1"/>
    <property type="molecule type" value="Genomic_DNA"/>
</dbReference>
<dbReference type="NCBIfam" id="NF010766">
    <property type="entry name" value="PRK14169.1"/>
    <property type="match status" value="1"/>
</dbReference>
<evidence type="ECO:0000256" key="9">
    <source>
        <dbReference type="ARBA" id="ARBA00023102"/>
    </source>
</evidence>
<evidence type="ECO:0000256" key="11">
    <source>
        <dbReference type="ARBA" id="ARBA00023268"/>
    </source>
</evidence>
<feature type="binding site" evidence="12">
    <location>
        <position position="230"/>
    </location>
    <ligand>
        <name>NADP(+)</name>
        <dbReference type="ChEBI" id="CHEBI:58349"/>
    </ligand>
</feature>
<feature type="domain" description="Tetrahydrofolate dehydrogenase/cyclohydrolase catalytic" evidence="13">
    <location>
        <begin position="5"/>
        <end position="119"/>
    </location>
</feature>
<comment type="caution">
    <text evidence="12">Lacks conserved residue(s) required for the propagation of feature annotation.</text>
</comment>
<dbReference type="PROSITE" id="PS00766">
    <property type="entry name" value="THF_DHG_CYH_1"/>
    <property type="match status" value="1"/>
</dbReference>
<evidence type="ECO:0000256" key="12">
    <source>
        <dbReference type="HAMAP-Rule" id="MF_01576"/>
    </source>
</evidence>
<evidence type="ECO:0000256" key="10">
    <source>
        <dbReference type="ARBA" id="ARBA00023167"/>
    </source>
</evidence>
<evidence type="ECO:0000313" key="15">
    <source>
        <dbReference type="EMBL" id="WGI20152.1"/>
    </source>
</evidence>
<keyword evidence="10 12" id="KW-0486">Methionine biosynthesis</keyword>
<comment type="catalytic activity">
    <reaction evidence="12">
        <text>(6R)-5,10-methenyltetrahydrofolate + H2O = (6R)-10-formyltetrahydrofolate + H(+)</text>
        <dbReference type="Rhea" id="RHEA:23700"/>
        <dbReference type="ChEBI" id="CHEBI:15377"/>
        <dbReference type="ChEBI" id="CHEBI:15378"/>
        <dbReference type="ChEBI" id="CHEBI:57455"/>
        <dbReference type="ChEBI" id="CHEBI:195366"/>
        <dbReference type="EC" id="3.5.4.9"/>
    </reaction>
</comment>
<dbReference type="SUPFAM" id="SSF51735">
    <property type="entry name" value="NAD(P)-binding Rossmann-fold domains"/>
    <property type="match status" value="1"/>
</dbReference>
<dbReference type="EC" id="1.5.1.5" evidence="12"/>
<dbReference type="GO" id="GO:0035999">
    <property type="term" value="P:tetrahydrofolate interconversion"/>
    <property type="evidence" value="ECO:0007669"/>
    <property type="project" value="UniProtKB-UniRule"/>
</dbReference>
<sequence>MLELLDGRALANELTQAQQAAVETLKQQGVTPKLVVIMVGDDPASAIYTQSKQKRATKIGMASELKRLSAETTEAELLALVKTLNDDRTVDGILVQLPLPKQINEDHVIQAIDAKKDVDGFSPVNIGQLWLNQPGLVACTPNGIMRLLAAHKIDVAGKNVVIVGRSNIVGRPLAALMLNANATVTIAHSRTANLKALTKTADILVAAIGKPHFFGIDAVKEGAVVIDVGINRLEDGSVTGDVDFEALQTHVSAMTPVPRGVGPMTITMLMEQTIEIAKERVKRG</sequence>
<protein>
    <recommendedName>
        <fullName evidence="12">Bifunctional protein FolD</fullName>
    </recommendedName>
    <domain>
        <recommendedName>
            <fullName evidence="12">Methylenetetrahydrofolate dehydrogenase</fullName>
            <ecNumber evidence="12">1.5.1.5</ecNumber>
        </recommendedName>
    </domain>
    <domain>
        <recommendedName>
            <fullName evidence="12">Methenyltetrahydrofolate cyclohydrolase</fullName>
            <ecNumber evidence="12">3.5.4.9</ecNumber>
        </recommendedName>
    </domain>
</protein>
<gene>
    <name evidence="12 15" type="primary">folD</name>
    <name evidence="15" type="ORF">QBD03_03825</name>
</gene>
<organism evidence="15 16">
    <name type="scientific">Latilactobacillus sakei</name>
    <name type="common">Lactobacillus sakei</name>
    <dbReference type="NCBI Taxonomy" id="1599"/>
    <lineage>
        <taxon>Bacteria</taxon>
        <taxon>Bacillati</taxon>
        <taxon>Bacillota</taxon>
        <taxon>Bacilli</taxon>
        <taxon>Lactobacillales</taxon>
        <taxon>Lactobacillaceae</taxon>
        <taxon>Latilactobacillus</taxon>
    </lineage>
</organism>
<comment type="subunit">
    <text evidence="2 12">Homodimer.</text>
</comment>
<keyword evidence="6 12" id="KW-0378">Hydrolase</keyword>
<dbReference type="EC" id="3.5.4.9" evidence="12"/>
<keyword evidence="7 12" id="KW-0521">NADP</keyword>
<dbReference type="NCBIfam" id="NF010783">
    <property type="entry name" value="PRK14186.1"/>
    <property type="match status" value="1"/>
</dbReference>